<comment type="caution">
    <text evidence="2">The sequence shown here is derived from an EMBL/GenBank/DDBJ whole genome shotgun (WGS) entry which is preliminary data.</text>
</comment>
<gene>
    <name evidence="2" type="ORF">C4541_06045</name>
</gene>
<dbReference type="EMBL" id="QZJZ01000049">
    <property type="protein sequence ID" value="RJP59419.1"/>
    <property type="molecule type" value="Genomic_DNA"/>
</dbReference>
<dbReference type="SUPFAM" id="SSF54523">
    <property type="entry name" value="Pili subunits"/>
    <property type="match status" value="1"/>
</dbReference>
<keyword evidence="1" id="KW-1133">Transmembrane helix</keyword>
<reference evidence="2 3" key="1">
    <citation type="journal article" date="2017" name="ISME J.">
        <title>Energy and carbon metabolisms in a deep terrestrial subsurface fluid microbial community.</title>
        <authorList>
            <person name="Momper L."/>
            <person name="Jungbluth S.P."/>
            <person name="Lee M.D."/>
            <person name="Amend J.P."/>
        </authorList>
    </citation>
    <scope>NUCLEOTIDE SEQUENCE [LARGE SCALE GENOMIC DNA]</scope>
    <source>
        <strain evidence="2">SURF_26</strain>
    </source>
</reference>
<evidence type="ECO:0000256" key="1">
    <source>
        <dbReference type="SAM" id="Phobius"/>
    </source>
</evidence>
<dbReference type="Gene3D" id="3.30.700.10">
    <property type="entry name" value="Glycoprotein, Type 4 Pilin"/>
    <property type="match status" value="1"/>
</dbReference>
<organism evidence="2 3">
    <name type="scientific">Candidatus Auribacter fodinae</name>
    <dbReference type="NCBI Taxonomy" id="2093366"/>
    <lineage>
        <taxon>Bacteria</taxon>
        <taxon>Pseudomonadati</taxon>
        <taxon>Candidatus Auribacterota</taxon>
        <taxon>Candidatus Auribacteria</taxon>
        <taxon>Candidatus Auribacterales</taxon>
        <taxon>Candidatus Auribacteraceae</taxon>
        <taxon>Candidatus Auribacter</taxon>
    </lineage>
</organism>
<feature type="transmembrane region" description="Helical" evidence="1">
    <location>
        <begin position="12"/>
        <end position="32"/>
    </location>
</feature>
<dbReference type="PROSITE" id="PS00409">
    <property type="entry name" value="PROKAR_NTER_METHYL"/>
    <property type="match status" value="1"/>
</dbReference>
<evidence type="ECO:0000313" key="3">
    <source>
        <dbReference type="Proteomes" id="UP000266426"/>
    </source>
</evidence>
<evidence type="ECO:0008006" key="4">
    <source>
        <dbReference type="Google" id="ProtNLM"/>
    </source>
</evidence>
<proteinExistence type="predicted"/>
<protein>
    <recommendedName>
        <fullName evidence="4">Prepilin-type N-terminal cleavage/methylation domain-containing protein</fullName>
    </recommendedName>
</protein>
<dbReference type="InterPro" id="IPR045584">
    <property type="entry name" value="Pilin-like"/>
</dbReference>
<sequence>MNRASQRGITLLEIMIAVVIMITMTALALPSLTKFSESMSLRSAAVRISTMMRLAQRYAITYNAIYRVDIYPDQNWAGIYSNDSGGALIGKLYLPPNLINIATTTINGTGSADMIDKGSILFSPKGTASPAANIHLVRTNSFFSNTEDPFGVSVSSPITYYQPGYNYSAVSSDEKEMCYTLAVDSSTGRVKLHKTGVGGPWD</sequence>
<dbReference type="Pfam" id="PF07963">
    <property type="entry name" value="N_methyl"/>
    <property type="match status" value="1"/>
</dbReference>
<dbReference type="InterPro" id="IPR012902">
    <property type="entry name" value="N_methyl_site"/>
</dbReference>
<dbReference type="AlphaFoldDB" id="A0A3A4R379"/>
<evidence type="ECO:0000313" key="2">
    <source>
        <dbReference type="EMBL" id="RJP59419.1"/>
    </source>
</evidence>
<keyword evidence="1" id="KW-0472">Membrane</keyword>
<dbReference type="Proteomes" id="UP000266426">
    <property type="component" value="Unassembled WGS sequence"/>
</dbReference>
<name>A0A3A4R379_9BACT</name>
<keyword evidence="1" id="KW-0812">Transmembrane</keyword>
<accession>A0A3A4R379</accession>